<dbReference type="GO" id="GO:0005524">
    <property type="term" value="F:ATP binding"/>
    <property type="evidence" value="ECO:0007669"/>
    <property type="project" value="UniProtKB-UniRule"/>
</dbReference>
<dbReference type="PROSITE" id="PS50975">
    <property type="entry name" value="ATP_GRASP"/>
    <property type="match status" value="1"/>
</dbReference>
<dbReference type="InterPro" id="IPR003833">
    <property type="entry name" value="CT_C_D"/>
</dbReference>
<keyword evidence="4" id="KW-0378">Hydrolase</keyword>
<evidence type="ECO:0000313" key="10">
    <source>
        <dbReference type="EMBL" id="KAF5313907.1"/>
    </source>
</evidence>
<dbReference type="PROSITE" id="PS50979">
    <property type="entry name" value="BC"/>
    <property type="match status" value="1"/>
</dbReference>
<dbReference type="Pfam" id="PF00364">
    <property type="entry name" value="Biotin_lipoyl"/>
    <property type="match status" value="1"/>
</dbReference>
<dbReference type="Pfam" id="PF02785">
    <property type="entry name" value="Biotin_carb_C"/>
    <property type="match status" value="1"/>
</dbReference>
<proteinExistence type="predicted"/>
<keyword evidence="2" id="KW-0436">Ligase</keyword>
<dbReference type="SMART" id="SM00878">
    <property type="entry name" value="Biotin_carb_C"/>
    <property type="match status" value="1"/>
</dbReference>
<gene>
    <name evidence="10" type="ORF">D9619_013064</name>
</gene>
<dbReference type="InterPro" id="IPR011761">
    <property type="entry name" value="ATP-grasp"/>
</dbReference>
<dbReference type="OrthoDB" id="196847at2759"/>
<dbReference type="Proteomes" id="UP000567179">
    <property type="component" value="Unassembled WGS sequence"/>
</dbReference>
<dbReference type="PANTHER" id="PTHR18866:SF128">
    <property type="entry name" value="UREA AMIDOLYASE"/>
    <property type="match status" value="1"/>
</dbReference>
<reference evidence="10 11" key="1">
    <citation type="journal article" date="2020" name="ISME J.">
        <title>Uncovering the hidden diversity of litter-decomposition mechanisms in mushroom-forming fungi.</title>
        <authorList>
            <person name="Floudas D."/>
            <person name="Bentzer J."/>
            <person name="Ahren D."/>
            <person name="Johansson T."/>
            <person name="Persson P."/>
            <person name="Tunlid A."/>
        </authorList>
    </citation>
    <scope>NUCLEOTIDE SEQUENCE [LARGE SCALE GENOMIC DNA]</scope>
    <source>
        <strain evidence="10 11">CBS 101986</strain>
    </source>
</reference>
<dbReference type="Gene3D" id="3.30.470.20">
    <property type="entry name" value="ATP-grasp fold, B domain"/>
    <property type="match status" value="1"/>
</dbReference>
<evidence type="ECO:0000256" key="7">
    <source>
        <dbReference type="PROSITE-ProRule" id="PRU00409"/>
    </source>
</evidence>
<comment type="cofactor">
    <cofactor evidence="1">
        <name>biotin</name>
        <dbReference type="ChEBI" id="CHEBI:57586"/>
    </cofactor>
</comment>
<evidence type="ECO:0000259" key="9">
    <source>
        <dbReference type="PROSITE" id="PS50979"/>
    </source>
</evidence>
<keyword evidence="5 7" id="KW-0067">ATP-binding</keyword>
<dbReference type="InterPro" id="IPR005479">
    <property type="entry name" value="CPAse_ATP-bd"/>
</dbReference>
<dbReference type="SUPFAM" id="SSF56059">
    <property type="entry name" value="Glutathione synthetase ATP-binding domain-like"/>
    <property type="match status" value="1"/>
</dbReference>
<dbReference type="AlphaFoldDB" id="A0A8H5AZM5"/>
<dbReference type="PROSITE" id="PS00866">
    <property type="entry name" value="CPSASE_1"/>
    <property type="match status" value="1"/>
</dbReference>
<dbReference type="SUPFAM" id="SSF52440">
    <property type="entry name" value="PreATP-grasp domain"/>
    <property type="match status" value="1"/>
</dbReference>
<dbReference type="CDD" id="cd06850">
    <property type="entry name" value="biotinyl_domain"/>
    <property type="match status" value="1"/>
</dbReference>
<evidence type="ECO:0000256" key="6">
    <source>
        <dbReference type="ARBA" id="ARBA00023267"/>
    </source>
</evidence>
<evidence type="ECO:0008006" key="12">
    <source>
        <dbReference type="Google" id="ProtNLM"/>
    </source>
</evidence>
<dbReference type="GO" id="GO:0016787">
    <property type="term" value="F:hydrolase activity"/>
    <property type="evidence" value="ECO:0007669"/>
    <property type="project" value="UniProtKB-KW"/>
</dbReference>
<dbReference type="Pfam" id="PF00289">
    <property type="entry name" value="Biotin_carb_N"/>
    <property type="match status" value="1"/>
</dbReference>
<dbReference type="InterPro" id="IPR005481">
    <property type="entry name" value="BC-like_N"/>
</dbReference>
<keyword evidence="11" id="KW-1185">Reference proteome</keyword>
<dbReference type="InterPro" id="IPR011053">
    <property type="entry name" value="Single_hybrid_motif"/>
</dbReference>
<dbReference type="EMBL" id="JAACJJ010000046">
    <property type="protein sequence ID" value="KAF5313907.1"/>
    <property type="molecule type" value="Genomic_DNA"/>
</dbReference>
<dbReference type="SMART" id="SM00797">
    <property type="entry name" value="AHS2"/>
    <property type="match status" value="1"/>
</dbReference>
<dbReference type="InterPro" id="IPR050856">
    <property type="entry name" value="Biotin_carboxylase_complex"/>
</dbReference>
<dbReference type="Gene3D" id="3.30.1360.40">
    <property type="match status" value="1"/>
</dbReference>
<evidence type="ECO:0000313" key="11">
    <source>
        <dbReference type="Proteomes" id="UP000567179"/>
    </source>
</evidence>
<accession>A0A8H5AZM5</accession>
<protein>
    <recommendedName>
        <fullName evidence="12">Urea carboxylase</fullName>
    </recommendedName>
</protein>
<evidence type="ECO:0000256" key="3">
    <source>
        <dbReference type="ARBA" id="ARBA00022741"/>
    </source>
</evidence>
<feature type="domain" description="ATP-grasp" evidence="8">
    <location>
        <begin position="130"/>
        <end position="331"/>
    </location>
</feature>
<dbReference type="InterPro" id="IPR011054">
    <property type="entry name" value="Rudment_hybrid_motif"/>
</dbReference>
<name>A0A8H5AZM5_9AGAR</name>
<keyword evidence="3 7" id="KW-0547">Nucleotide-binding</keyword>
<dbReference type="InterPro" id="IPR016185">
    <property type="entry name" value="PreATP-grasp_dom_sf"/>
</dbReference>
<dbReference type="SUPFAM" id="SSF51246">
    <property type="entry name" value="Rudiment single hybrid motif"/>
    <property type="match status" value="1"/>
</dbReference>
<dbReference type="Pfam" id="PF02682">
    <property type="entry name" value="CT_C_D"/>
    <property type="match status" value="1"/>
</dbReference>
<dbReference type="GO" id="GO:0016874">
    <property type="term" value="F:ligase activity"/>
    <property type="evidence" value="ECO:0007669"/>
    <property type="project" value="UniProtKB-KW"/>
</dbReference>
<dbReference type="SUPFAM" id="SSF50891">
    <property type="entry name" value="Cyclophilin-like"/>
    <property type="match status" value="2"/>
</dbReference>
<organism evidence="10 11">
    <name type="scientific">Psilocybe cf. subviscida</name>
    <dbReference type="NCBI Taxonomy" id="2480587"/>
    <lineage>
        <taxon>Eukaryota</taxon>
        <taxon>Fungi</taxon>
        <taxon>Dikarya</taxon>
        <taxon>Basidiomycota</taxon>
        <taxon>Agaricomycotina</taxon>
        <taxon>Agaricomycetes</taxon>
        <taxon>Agaricomycetidae</taxon>
        <taxon>Agaricales</taxon>
        <taxon>Agaricineae</taxon>
        <taxon>Strophariaceae</taxon>
        <taxon>Psilocybe</taxon>
    </lineage>
</organism>
<evidence type="ECO:0000256" key="5">
    <source>
        <dbReference type="ARBA" id="ARBA00022840"/>
    </source>
</evidence>
<dbReference type="InterPro" id="IPR029000">
    <property type="entry name" value="Cyclophilin-like_dom_sf"/>
</dbReference>
<dbReference type="PROSITE" id="PS00867">
    <property type="entry name" value="CPSASE_2"/>
    <property type="match status" value="1"/>
</dbReference>
<evidence type="ECO:0000259" key="8">
    <source>
        <dbReference type="PROSITE" id="PS50975"/>
    </source>
</evidence>
<evidence type="ECO:0000256" key="1">
    <source>
        <dbReference type="ARBA" id="ARBA00001953"/>
    </source>
</evidence>
<dbReference type="Gene3D" id="2.40.50.100">
    <property type="match status" value="1"/>
</dbReference>
<dbReference type="PANTHER" id="PTHR18866">
    <property type="entry name" value="CARBOXYLASE:PYRUVATE/ACETYL-COA/PROPIONYL-COA CARBOXYLASE"/>
    <property type="match status" value="1"/>
</dbReference>
<evidence type="ECO:0000256" key="2">
    <source>
        <dbReference type="ARBA" id="ARBA00022598"/>
    </source>
</evidence>
<dbReference type="SUPFAM" id="SSF51230">
    <property type="entry name" value="Single hybrid motif"/>
    <property type="match status" value="1"/>
</dbReference>
<dbReference type="InterPro" id="IPR003778">
    <property type="entry name" value="CT_A_B"/>
</dbReference>
<dbReference type="GO" id="GO:0046872">
    <property type="term" value="F:metal ion binding"/>
    <property type="evidence" value="ECO:0007669"/>
    <property type="project" value="InterPro"/>
</dbReference>
<evidence type="ECO:0000256" key="4">
    <source>
        <dbReference type="ARBA" id="ARBA00022801"/>
    </source>
</evidence>
<dbReference type="InterPro" id="IPR011764">
    <property type="entry name" value="Biotin_carboxylation_dom"/>
</dbReference>
<comment type="caution">
    <text evidence="10">The sequence shown here is derived from an EMBL/GenBank/DDBJ whole genome shotgun (WGS) entry which is preliminary data.</text>
</comment>
<dbReference type="SMART" id="SM00796">
    <property type="entry name" value="AHS1"/>
    <property type="match status" value="1"/>
</dbReference>
<dbReference type="InterPro" id="IPR000089">
    <property type="entry name" value="Biotin_lipoyl"/>
</dbReference>
<dbReference type="Pfam" id="PF02626">
    <property type="entry name" value="CT_A_B"/>
    <property type="match status" value="1"/>
</dbReference>
<dbReference type="Pfam" id="PF02786">
    <property type="entry name" value="CPSase_L_D2"/>
    <property type="match status" value="1"/>
</dbReference>
<sequence length="1262" mass="138964">MGAYDDYKLLVANRGEIAVRIFRTARRIGLRTVAIYTASDALSQHVRLADESVLLKTPEGASQTSEASRYLDGTNILQICKTRNVNIVHPGYGFLSENAIFAESVIANGIIWCGPRPETIRLMGIKHEARRIAIIAGVEVVPGSEGLVSTEEEALNTAAVCGYPVMLKATAGGGGMGMVICEDEESLKTNFVFTKNRAEALFHESGLFLEKYYGSARHIEVQVFGNGLGDVVHMCERECSVQRRQQKVIEETPSPFCMTHPGLRERLVNVAMTLARSIKYNSAGTVEFLVDDQTSQFFFLEMNTRIQVEHTITEQIHDGLDLVELMIEQSIAECLVGKGLSSESAAMTQTTYDDMVRASISKGVSSAIEVRIYAENPNESFIPSPGLLQHVCFGDASKAWRRVDSWVDTGMSITPFFDPLLAKVIVSGNSRQQALSRMIQSLQEIKLLGPTTNLYYLQDIMLAPSFKSGQANTRFLQAFSSTPCAVKVLSSGIDMTIQDLPSRTVGKGIPLSGPMDDLAFSVGNILVGNENRGIEGLEIIVVPGVACSLQFFAPAIVAVTGKPVTITVNGIEHPMWSRICLASNSKVEIVAATSTEGRSGFRTYLCILGGFPNIPYYLGSKSTSMGLGGYQGRSLTRGDYLFIPPLDTNIAHTSCTLARGDVPQYPCDWTVYVLPGPHGEEEFISSEGVSSFYSTAWRVSPSSNRLGIRLQAPSSSETIQWARKNGGEGGAHPSNILDNGYAPGTVNLNGDTPVILTKEGPDMGGYICFCTVADFDMWKLGQVAPGDTIVFRRVSWDQSLEQFAARNQWLETIHRDISETHIGTDGSALVYPSVDPEYGPAVLHRSTWNDVEVTYRQAGDSGILVEFGPMTLDIIVRARIHAFQKVIEDSSLLGVERLCPCIRSIMKIAQRTFLQALIEFERRIPEDIESMRFSARKITFPIVLDDKWNRDALKRYMSNTRDKAVYLPSNIEYLARNNGLIDEREALKKLIQSDFLVLGIGFYLACPFIVPIDPRCRLIGQKMNPSRTFTPRGAIGIAGPVAAIYPIESPGGYQLFGRTLPAWQTWGKGKDFKPTEPWLLEAFDQITFVPVGEDEYVELLCIWAQLERQFDAGQYEFQASVTFSVREHKDFLLSAAEEVEAFRERQAEASHIETLRESEILRDWETRRAADSRDGTNGLTNNSLASSNGQPVVSPLFSTVWKVNCQVGDVIKSNSQVLFILEAMKTEVPIISGEGSEGKVVSSLNVREGLSVQPGSVLAYLS</sequence>
<keyword evidence="6" id="KW-0092">Biotin</keyword>
<dbReference type="Gene3D" id="2.40.100.10">
    <property type="entry name" value="Cyclophilin-like"/>
    <property type="match status" value="2"/>
</dbReference>
<feature type="domain" description="Biotin carboxylation" evidence="9">
    <location>
        <begin position="5"/>
        <end position="481"/>
    </location>
</feature>
<dbReference type="SUPFAM" id="SSF160467">
    <property type="entry name" value="PH0987 N-terminal domain-like"/>
    <property type="match status" value="1"/>
</dbReference>
<dbReference type="InterPro" id="IPR005482">
    <property type="entry name" value="Biotin_COase_C"/>
</dbReference>